<gene>
    <name evidence="1" type="ORF">phiAS5_ORF0094</name>
</gene>
<dbReference type="GeneID" id="9861501"/>
<evidence type="ECO:0000313" key="1">
    <source>
        <dbReference type="EMBL" id="ADM79937.1"/>
    </source>
</evidence>
<dbReference type="Proteomes" id="UP000002236">
    <property type="component" value="Segment"/>
</dbReference>
<dbReference type="KEGG" id="vg:9861501"/>
<dbReference type="RefSeq" id="YP_003969383.1">
    <property type="nucleotide sequence ID" value="NC_014636.1"/>
</dbReference>
<sequence length="84" mass="9957">MINASQARENLKFDRAIRLTEAIKKVGKLIEQTSVGGKRECYFYDFKQDIEHELIMEIKRHDYNVSVHRADVRDQHGDYLKISF</sequence>
<keyword evidence="2" id="KW-1185">Reference proteome</keyword>
<organism evidence="1 2">
    <name type="scientific">Aeromonas phage phiAS5</name>
    <dbReference type="NCBI Taxonomy" id="879630"/>
    <lineage>
        <taxon>Viruses</taxon>
        <taxon>Duplodnaviria</taxon>
        <taxon>Heunggongvirae</taxon>
        <taxon>Uroviricota</taxon>
        <taxon>Caudoviricetes</taxon>
        <taxon>Pantevenvirales</taxon>
        <taxon>Straboviridae</taxon>
        <taxon>Chrysonvirus</taxon>
        <taxon>Chrysonvirus as5</taxon>
    </lineage>
</organism>
<evidence type="ECO:0000313" key="2">
    <source>
        <dbReference type="Proteomes" id="UP000002236"/>
    </source>
</evidence>
<proteinExistence type="predicted"/>
<name>E1A2J1_9CAUD</name>
<reference evidence="1 2" key="1">
    <citation type="journal article" date="2012" name="Vet. Microbiol.">
        <title>Complete genome sequence and characterization of a broad-host range T4-like bacteriophage phiAS5 infecting Aeromonas salmonicida subsp. salmonicida.</title>
        <authorList>
            <person name="Kim J.H."/>
            <person name="Son J.S."/>
            <person name="Choi Y.J."/>
            <person name="Choresca C.H.Jr."/>
            <person name="Shin S.P."/>
            <person name="Han J.E."/>
            <person name="Jun J.W."/>
            <person name="Park S.C."/>
        </authorList>
    </citation>
    <scope>NUCLEOTIDE SEQUENCE [LARGE SCALE GENOMIC DNA]</scope>
</reference>
<dbReference type="OrthoDB" id="27633at10239"/>
<accession>E1A2J1</accession>
<dbReference type="EMBL" id="HM452126">
    <property type="protein sequence ID" value="ADM79937.1"/>
    <property type="molecule type" value="Genomic_DNA"/>
</dbReference>
<protein>
    <submittedName>
        <fullName evidence="1">Uncharacterized protein</fullName>
    </submittedName>
</protein>